<dbReference type="Pfam" id="PF08281">
    <property type="entry name" value="Sigma70_r4_2"/>
    <property type="match status" value="1"/>
</dbReference>
<dbReference type="NCBIfam" id="NF007217">
    <property type="entry name" value="PRK09639.1-1"/>
    <property type="match status" value="1"/>
</dbReference>
<dbReference type="InterPro" id="IPR039425">
    <property type="entry name" value="RNA_pol_sigma-70-like"/>
</dbReference>
<evidence type="ECO:0000256" key="1">
    <source>
        <dbReference type="ARBA" id="ARBA00010641"/>
    </source>
</evidence>
<dbReference type="NCBIfam" id="NF007220">
    <property type="entry name" value="PRK09639.1-5"/>
    <property type="match status" value="1"/>
</dbReference>
<comment type="similarity">
    <text evidence="1 6">Belongs to the sigma-70 factor family. ECF subfamily.</text>
</comment>
<dbReference type="Gene3D" id="1.10.10.10">
    <property type="entry name" value="Winged helix-like DNA-binding domain superfamily/Winged helix DNA-binding domain"/>
    <property type="match status" value="1"/>
</dbReference>
<dbReference type="Gene3D" id="1.10.1740.10">
    <property type="match status" value="1"/>
</dbReference>
<protein>
    <recommendedName>
        <fullName evidence="6">RNA polymerase sigma factor</fullName>
    </recommendedName>
</protein>
<organism evidence="9 10">
    <name type="scientific">Pontibacillus salicampi</name>
    <dbReference type="NCBI Taxonomy" id="1449801"/>
    <lineage>
        <taxon>Bacteria</taxon>
        <taxon>Bacillati</taxon>
        <taxon>Bacillota</taxon>
        <taxon>Bacilli</taxon>
        <taxon>Bacillales</taxon>
        <taxon>Bacillaceae</taxon>
        <taxon>Pontibacillus</taxon>
    </lineage>
</organism>
<dbReference type="InterPro" id="IPR036388">
    <property type="entry name" value="WH-like_DNA-bd_sf"/>
</dbReference>
<dbReference type="InterPro" id="IPR014284">
    <property type="entry name" value="RNA_pol_sigma-70_dom"/>
</dbReference>
<keyword evidence="2 6" id="KW-0805">Transcription regulation</keyword>
<dbReference type="PANTHER" id="PTHR43133:SF60">
    <property type="entry name" value="RNA POLYMERASE SIGMA FACTOR SIGV"/>
    <property type="match status" value="1"/>
</dbReference>
<dbReference type="SUPFAM" id="SSF88659">
    <property type="entry name" value="Sigma3 and sigma4 domains of RNA polymerase sigma factors"/>
    <property type="match status" value="1"/>
</dbReference>
<dbReference type="Pfam" id="PF04542">
    <property type="entry name" value="Sigma70_r2"/>
    <property type="match status" value="1"/>
</dbReference>
<feature type="domain" description="RNA polymerase sigma factor 70 region 4 type 2" evidence="8">
    <location>
        <begin position="111"/>
        <end position="161"/>
    </location>
</feature>
<dbReference type="CDD" id="cd06171">
    <property type="entry name" value="Sigma70_r4"/>
    <property type="match status" value="1"/>
</dbReference>
<evidence type="ECO:0000259" key="7">
    <source>
        <dbReference type="Pfam" id="PF04542"/>
    </source>
</evidence>
<gene>
    <name evidence="9" type="primary">sigX</name>
    <name evidence="9" type="ORF">ACFFGV_05810</name>
</gene>
<evidence type="ECO:0000256" key="4">
    <source>
        <dbReference type="ARBA" id="ARBA00023125"/>
    </source>
</evidence>
<keyword evidence="4 6" id="KW-0238">DNA-binding</keyword>
<accession>A0ABV6LL23</accession>
<evidence type="ECO:0000256" key="3">
    <source>
        <dbReference type="ARBA" id="ARBA00023082"/>
    </source>
</evidence>
<evidence type="ECO:0000256" key="5">
    <source>
        <dbReference type="ARBA" id="ARBA00023163"/>
    </source>
</evidence>
<dbReference type="EMBL" id="JBHLTP010000003">
    <property type="protein sequence ID" value="MFC0523110.1"/>
    <property type="molecule type" value="Genomic_DNA"/>
</dbReference>
<dbReference type="InterPro" id="IPR000838">
    <property type="entry name" value="RNA_pol_sigma70_ECF_CS"/>
</dbReference>
<dbReference type="NCBIfam" id="TIGR02937">
    <property type="entry name" value="sigma70-ECF"/>
    <property type="match status" value="1"/>
</dbReference>
<reference evidence="9 10" key="1">
    <citation type="submission" date="2024-09" db="EMBL/GenBank/DDBJ databases">
        <authorList>
            <person name="Sun Q."/>
            <person name="Mori K."/>
        </authorList>
    </citation>
    <scope>NUCLEOTIDE SEQUENCE [LARGE SCALE GENOMIC DNA]</scope>
    <source>
        <strain evidence="9 10">NCAIM B.02529</strain>
    </source>
</reference>
<dbReference type="PROSITE" id="PS01063">
    <property type="entry name" value="SIGMA70_ECF"/>
    <property type="match status" value="1"/>
</dbReference>
<dbReference type="InterPro" id="IPR007627">
    <property type="entry name" value="RNA_pol_sigma70_r2"/>
</dbReference>
<comment type="caution">
    <text evidence="9">The sequence shown here is derived from an EMBL/GenBank/DDBJ whole genome shotgun (WGS) entry which is preliminary data.</text>
</comment>
<sequence>MKAVFQELYDKYHNDVYQFIFYMVKNREQTEDLVQEVYIKVMKSYDRFKGESSEKTWIFSIARHVAIDFFRKQQRKRDKILEFFDWGEKGELISDNEPLPEEIALQNETIQQMYRCLDRCSVDQKSVLILRFIHSLSIQETAEILDMSISKVKTTQHRGMKVLKQLMEEEQRKGEGNHEAQR</sequence>
<evidence type="ECO:0000313" key="9">
    <source>
        <dbReference type="EMBL" id="MFC0523110.1"/>
    </source>
</evidence>
<proteinExistence type="inferred from homology"/>
<keyword evidence="10" id="KW-1185">Reference proteome</keyword>
<dbReference type="PANTHER" id="PTHR43133">
    <property type="entry name" value="RNA POLYMERASE ECF-TYPE SIGMA FACTO"/>
    <property type="match status" value="1"/>
</dbReference>
<dbReference type="Proteomes" id="UP001589836">
    <property type="component" value="Unassembled WGS sequence"/>
</dbReference>
<dbReference type="SUPFAM" id="SSF88946">
    <property type="entry name" value="Sigma2 domain of RNA polymerase sigma factors"/>
    <property type="match status" value="1"/>
</dbReference>
<keyword evidence="5 6" id="KW-0804">Transcription</keyword>
<name>A0ABV6LL23_9BACI</name>
<dbReference type="InterPro" id="IPR013324">
    <property type="entry name" value="RNA_pol_sigma_r3/r4-like"/>
</dbReference>
<keyword evidence="3 6" id="KW-0731">Sigma factor</keyword>
<dbReference type="InterPro" id="IPR013325">
    <property type="entry name" value="RNA_pol_sigma_r2"/>
</dbReference>
<evidence type="ECO:0000259" key="8">
    <source>
        <dbReference type="Pfam" id="PF08281"/>
    </source>
</evidence>
<dbReference type="InterPro" id="IPR013249">
    <property type="entry name" value="RNA_pol_sigma70_r4_t2"/>
</dbReference>
<evidence type="ECO:0000256" key="2">
    <source>
        <dbReference type="ARBA" id="ARBA00023015"/>
    </source>
</evidence>
<feature type="domain" description="RNA polymerase sigma-70 region 2" evidence="7">
    <location>
        <begin position="8"/>
        <end position="75"/>
    </location>
</feature>
<dbReference type="RefSeq" id="WP_377345646.1">
    <property type="nucleotide sequence ID" value="NZ_JBHLTP010000003.1"/>
</dbReference>
<evidence type="ECO:0000313" key="10">
    <source>
        <dbReference type="Proteomes" id="UP001589836"/>
    </source>
</evidence>
<evidence type="ECO:0000256" key="6">
    <source>
        <dbReference type="RuleBase" id="RU000716"/>
    </source>
</evidence>